<dbReference type="OrthoDB" id="9800332at2"/>
<evidence type="ECO:0000256" key="6">
    <source>
        <dbReference type="ARBA" id="ARBA00023141"/>
    </source>
</evidence>
<evidence type="ECO:0000256" key="4">
    <source>
        <dbReference type="ARBA" id="ARBA00022777"/>
    </source>
</evidence>
<dbReference type="GO" id="GO:0009423">
    <property type="term" value="P:chorismate biosynthetic process"/>
    <property type="evidence" value="ECO:0007669"/>
    <property type="project" value="UniProtKB-UniRule"/>
</dbReference>
<comment type="pathway">
    <text evidence="7">Metabolic intermediate biosynthesis; chorismate biosynthesis; chorismate from D-erythrose 4-phosphate and phosphoenolpyruvate: step 5/7.</text>
</comment>
<dbReference type="RefSeq" id="WP_128388865.1">
    <property type="nucleotide sequence ID" value="NZ_SBII01000002.1"/>
</dbReference>
<comment type="catalytic activity">
    <reaction evidence="7">
        <text>shikimate + ATP = 3-phosphoshikimate + ADP + H(+)</text>
        <dbReference type="Rhea" id="RHEA:13121"/>
        <dbReference type="ChEBI" id="CHEBI:15378"/>
        <dbReference type="ChEBI" id="CHEBI:30616"/>
        <dbReference type="ChEBI" id="CHEBI:36208"/>
        <dbReference type="ChEBI" id="CHEBI:145989"/>
        <dbReference type="ChEBI" id="CHEBI:456216"/>
        <dbReference type="EC" id="2.7.1.71"/>
    </reaction>
</comment>
<keyword evidence="7" id="KW-0479">Metal-binding</keyword>
<keyword evidence="7" id="KW-0460">Magnesium</keyword>
<feature type="binding site" evidence="7">
    <location>
        <position position="120"/>
    </location>
    <ligand>
        <name>ATP</name>
        <dbReference type="ChEBI" id="CHEBI:30616"/>
    </ligand>
</feature>
<keyword evidence="2 7" id="KW-0808">Transferase</keyword>
<dbReference type="InterPro" id="IPR027417">
    <property type="entry name" value="P-loop_NTPase"/>
</dbReference>
<name>A0A444HEH8_9FLAO</name>
<dbReference type="GO" id="GO:0005524">
    <property type="term" value="F:ATP binding"/>
    <property type="evidence" value="ECO:0007669"/>
    <property type="project" value="UniProtKB-UniRule"/>
</dbReference>
<dbReference type="EC" id="2.7.1.71" evidence="7"/>
<dbReference type="Pfam" id="PF01202">
    <property type="entry name" value="SKI"/>
    <property type="match status" value="1"/>
</dbReference>
<keyword evidence="9" id="KW-1185">Reference proteome</keyword>
<keyword evidence="4 7" id="KW-0418">Kinase</keyword>
<dbReference type="GO" id="GO:0009073">
    <property type="term" value="P:aromatic amino acid family biosynthetic process"/>
    <property type="evidence" value="ECO:0007669"/>
    <property type="project" value="UniProtKB-KW"/>
</dbReference>
<dbReference type="InterPro" id="IPR000623">
    <property type="entry name" value="Shikimate_kinase/TSH1"/>
</dbReference>
<dbReference type="GO" id="GO:0004765">
    <property type="term" value="F:shikimate kinase activity"/>
    <property type="evidence" value="ECO:0007669"/>
    <property type="project" value="UniProtKB-UniRule"/>
</dbReference>
<gene>
    <name evidence="7" type="primary">aroK</name>
    <name evidence="8" type="ORF">EPI11_05140</name>
</gene>
<comment type="subcellular location">
    <subcellularLocation>
        <location evidence="7">Cytoplasm</location>
    </subcellularLocation>
</comment>
<evidence type="ECO:0000256" key="5">
    <source>
        <dbReference type="ARBA" id="ARBA00022840"/>
    </source>
</evidence>
<feature type="binding site" evidence="7">
    <location>
        <position position="142"/>
    </location>
    <ligand>
        <name>substrate</name>
    </ligand>
</feature>
<comment type="caution">
    <text evidence="7">Lacks conserved residue(s) required for the propagation of feature annotation.</text>
</comment>
<dbReference type="Gene3D" id="3.40.50.300">
    <property type="entry name" value="P-loop containing nucleotide triphosphate hydrolases"/>
    <property type="match status" value="1"/>
</dbReference>
<dbReference type="AlphaFoldDB" id="A0A444HEH8"/>
<comment type="caution">
    <text evidence="8">The sequence shown here is derived from an EMBL/GenBank/DDBJ whole genome shotgun (WGS) entry which is preliminary data.</text>
</comment>
<keyword evidence="7" id="KW-0963">Cytoplasm</keyword>
<evidence type="ECO:0000313" key="8">
    <source>
        <dbReference type="EMBL" id="RWX02596.1"/>
    </source>
</evidence>
<dbReference type="GO" id="GO:0000287">
    <property type="term" value="F:magnesium ion binding"/>
    <property type="evidence" value="ECO:0007669"/>
    <property type="project" value="UniProtKB-UniRule"/>
</dbReference>
<dbReference type="PANTHER" id="PTHR21087:SF16">
    <property type="entry name" value="SHIKIMATE KINASE 1, CHLOROPLASTIC"/>
    <property type="match status" value="1"/>
</dbReference>
<reference evidence="8 9" key="1">
    <citation type="submission" date="2019-01" db="EMBL/GenBank/DDBJ databases">
        <title>Flavobacterium sp. nov.,isolated from freshwater.</title>
        <authorList>
            <person name="Zhang R."/>
            <person name="Du Z.-J."/>
        </authorList>
    </citation>
    <scope>NUCLEOTIDE SEQUENCE [LARGE SCALE GENOMIC DNA]</scope>
    <source>
        <strain evidence="8 9">1E403</strain>
    </source>
</reference>
<protein>
    <recommendedName>
        <fullName evidence="7">Shikimate kinase</fullName>
        <shortName evidence="7">SK</shortName>
        <ecNumber evidence="7">2.7.1.71</ecNumber>
    </recommendedName>
</protein>
<comment type="function">
    <text evidence="7">Catalyzes the specific phosphorylation of the 3-hydroxyl group of shikimic acid using ATP as a cosubstrate.</text>
</comment>
<keyword evidence="3 7" id="KW-0547">Nucleotide-binding</keyword>
<sequence length="171" mass="19332">MKKLILCGYMGSGKTTIARLLAKTTGLTYMDLDEVIEQKVGKTISQLFEEDGEIKFRKLEHDCLNEVVNDSDSFILSLGGGTPSYANNHEVLKRDDVVSVYLKASIGELIKRIKTQPGLRPLLETLKEEEMEEFVAKHLFDRSYYYHQAKHVVATDGKTPEAITNEIMSLF</sequence>
<evidence type="ECO:0000256" key="1">
    <source>
        <dbReference type="ARBA" id="ARBA00022605"/>
    </source>
</evidence>
<dbReference type="HAMAP" id="MF_00109">
    <property type="entry name" value="Shikimate_kinase"/>
    <property type="match status" value="1"/>
</dbReference>
<dbReference type="Proteomes" id="UP000287527">
    <property type="component" value="Unassembled WGS sequence"/>
</dbReference>
<comment type="similarity">
    <text evidence="7">Belongs to the shikimate kinase family.</text>
</comment>
<keyword evidence="1 7" id="KW-0028">Amino-acid biosynthesis</keyword>
<accession>A0A444HEH8</accession>
<keyword evidence="6 7" id="KW-0057">Aromatic amino acid biosynthesis</keyword>
<feature type="binding site" evidence="7">
    <location>
        <position position="80"/>
    </location>
    <ligand>
        <name>substrate</name>
    </ligand>
</feature>
<dbReference type="GO" id="GO:0008652">
    <property type="term" value="P:amino acid biosynthetic process"/>
    <property type="evidence" value="ECO:0007669"/>
    <property type="project" value="UniProtKB-KW"/>
</dbReference>
<dbReference type="PANTHER" id="PTHR21087">
    <property type="entry name" value="SHIKIMATE KINASE"/>
    <property type="match status" value="1"/>
</dbReference>
<feature type="binding site" evidence="7">
    <location>
        <position position="57"/>
    </location>
    <ligand>
        <name>substrate</name>
    </ligand>
</feature>
<comment type="subunit">
    <text evidence="7">Monomer.</text>
</comment>
<dbReference type="PRINTS" id="PR01100">
    <property type="entry name" value="SHIKIMTKNASE"/>
</dbReference>
<dbReference type="EMBL" id="SBII01000002">
    <property type="protein sequence ID" value="RWX02596.1"/>
    <property type="molecule type" value="Genomic_DNA"/>
</dbReference>
<dbReference type="SUPFAM" id="SSF52540">
    <property type="entry name" value="P-loop containing nucleoside triphosphate hydrolases"/>
    <property type="match status" value="1"/>
</dbReference>
<organism evidence="8 9">
    <name type="scientific">Flavobacterium cerinum</name>
    <dbReference type="NCBI Taxonomy" id="2502784"/>
    <lineage>
        <taxon>Bacteria</taxon>
        <taxon>Pseudomonadati</taxon>
        <taxon>Bacteroidota</taxon>
        <taxon>Flavobacteriia</taxon>
        <taxon>Flavobacteriales</taxon>
        <taxon>Flavobacteriaceae</taxon>
        <taxon>Flavobacterium</taxon>
    </lineage>
</organism>
<keyword evidence="5 7" id="KW-0067">ATP-binding</keyword>
<feature type="binding site" evidence="7">
    <location>
        <begin position="11"/>
        <end position="16"/>
    </location>
    <ligand>
        <name>ATP</name>
        <dbReference type="ChEBI" id="CHEBI:30616"/>
    </ligand>
</feature>
<evidence type="ECO:0000256" key="2">
    <source>
        <dbReference type="ARBA" id="ARBA00022679"/>
    </source>
</evidence>
<feature type="binding site" evidence="7">
    <location>
        <position position="33"/>
    </location>
    <ligand>
        <name>substrate</name>
    </ligand>
</feature>
<proteinExistence type="inferred from homology"/>
<comment type="cofactor">
    <cofactor evidence="7">
        <name>Mg(2+)</name>
        <dbReference type="ChEBI" id="CHEBI:18420"/>
    </cofactor>
    <text evidence="7">Binds 1 Mg(2+) ion per subunit.</text>
</comment>
<dbReference type="InterPro" id="IPR031322">
    <property type="entry name" value="Shikimate/glucono_kinase"/>
</dbReference>
<dbReference type="UniPathway" id="UPA00053">
    <property type="reaction ID" value="UER00088"/>
</dbReference>
<evidence type="ECO:0000313" key="9">
    <source>
        <dbReference type="Proteomes" id="UP000287527"/>
    </source>
</evidence>
<dbReference type="CDD" id="cd00464">
    <property type="entry name" value="SK"/>
    <property type="match status" value="1"/>
</dbReference>
<evidence type="ECO:0000256" key="3">
    <source>
        <dbReference type="ARBA" id="ARBA00022741"/>
    </source>
</evidence>
<dbReference type="GO" id="GO:0005829">
    <property type="term" value="C:cytosol"/>
    <property type="evidence" value="ECO:0007669"/>
    <property type="project" value="TreeGrafter"/>
</dbReference>
<feature type="binding site" evidence="7">
    <location>
        <position position="15"/>
    </location>
    <ligand>
        <name>Mg(2+)</name>
        <dbReference type="ChEBI" id="CHEBI:18420"/>
    </ligand>
</feature>
<evidence type="ECO:0000256" key="7">
    <source>
        <dbReference type="HAMAP-Rule" id="MF_00109"/>
    </source>
</evidence>